<dbReference type="EMBL" id="PVWO01000293">
    <property type="protein sequence ID" value="PSB53722.1"/>
    <property type="molecule type" value="Genomic_DNA"/>
</dbReference>
<feature type="region of interest" description="Disordered" evidence="1">
    <location>
        <begin position="249"/>
        <end position="440"/>
    </location>
</feature>
<dbReference type="RefSeq" id="WP_106308529.1">
    <property type="nucleotide sequence ID" value="NZ_PVWO01000293.1"/>
</dbReference>
<dbReference type="PRINTS" id="PR01217">
    <property type="entry name" value="PRICHEXTENSN"/>
</dbReference>
<evidence type="ECO:0000313" key="3">
    <source>
        <dbReference type="Proteomes" id="UP000238937"/>
    </source>
</evidence>
<feature type="compositionally biased region" description="Pro residues" evidence="1">
    <location>
        <begin position="255"/>
        <end position="278"/>
    </location>
</feature>
<feature type="region of interest" description="Disordered" evidence="1">
    <location>
        <begin position="163"/>
        <end position="182"/>
    </location>
</feature>
<feature type="compositionally biased region" description="Pro residues" evidence="1">
    <location>
        <begin position="285"/>
        <end position="381"/>
    </location>
</feature>
<feature type="compositionally biased region" description="Polar residues" evidence="1">
    <location>
        <begin position="385"/>
        <end position="395"/>
    </location>
</feature>
<organism evidence="2 3">
    <name type="scientific">Chamaesiphon polymorphus CCALA 037</name>
    <dbReference type="NCBI Taxonomy" id="2107692"/>
    <lineage>
        <taxon>Bacteria</taxon>
        <taxon>Bacillati</taxon>
        <taxon>Cyanobacteriota</taxon>
        <taxon>Cyanophyceae</taxon>
        <taxon>Gomontiellales</taxon>
        <taxon>Chamaesiphonaceae</taxon>
        <taxon>Chamaesiphon</taxon>
    </lineage>
</organism>
<comment type="caution">
    <text evidence="2">The sequence shown here is derived from an EMBL/GenBank/DDBJ whole genome shotgun (WGS) entry which is preliminary data.</text>
</comment>
<reference evidence="2 3" key="1">
    <citation type="submission" date="2018-03" db="EMBL/GenBank/DDBJ databases">
        <title>The ancient ancestry and fast evolution of plastids.</title>
        <authorList>
            <person name="Moore K.R."/>
            <person name="Magnabosco C."/>
            <person name="Momper L."/>
            <person name="Gold D.A."/>
            <person name="Bosak T."/>
            <person name="Fournier G.P."/>
        </authorList>
    </citation>
    <scope>NUCLEOTIDE SEQUENCE [LARGE SCALE GENOMIC DNA]</scope>
    <source>
        <strain evidence="2 3">CCALA 037</strain>
    </source>
</reference>
<dbReference type="Proteomes" id="UP000238937">
    <property type="component" value="Unassembled WGS sequence"/>
</dbReference>
<name>A0A2T1G903_9CYAN</name>
<feature type="compositionally biased region" description="Polar residues" evidence="1">
    <location>
        <begin position="415"/>
        <end position="434"/>
    </location>
</feature>
<evidence type="ECO:0000313" key="2">
    <source>
        <dbReference type="EMBL" id="PSB53722.1"/>
    </source>
</evidence>
<sequence length="440" mass="47918">MLKKIWQSFMRWFRKLFGRGASKSSNRFAPTAELPPLDDTDREYLFMQLLEGVAHGWQQPRAIGFFNKIRQRVRKSEWLEWLDKFGNNLLAAPVPNYELAGRMVQLGQLDCGEIGDLAGEYGARLLDRQAEEFPNLLPILEFSDAADGDFGDVPLELLLDNNPFPSQPPRSFNQQPEPEQIGSETQEITLEEFSAMLHKDPGLVAELATQLGIETTDPQVIINAVVAQMQQQVQQVSGDLNSIATEPTAMETPLTPSPEIPTTTPPEIPTPPTSPPTTTPEIPEHPPVTPTPNPTPNPEIPEHPPVTPTPDPPLTPEIPPTVPPVTPPPEIPVNPPVTPTPSPTPSPEIPTTTPPEIPTPSPEIPSPSPTPPEMPPMPPVTATPAFSTIVSSSEHQAPPPPPPPAPKLEYKSEDPWNNSPIGNTESSLSETANTPDRHGV</sequence>
<proteinExistence type="predicted"/>
<protein>
    <submittedName>
        <fullName evidence="2">Uncharacterized protein</fullName>
    </submittedName>
</protein>
<feature type="compositionally biased region" description="Polar residues" evidence="1">
    <location>
        <begin position="169"/>
        <end position="182"/>
    </location>
</feature>
<keyword evidence="3" id="KW-1185">Reference proteome</keyword>
<dbReference type="OrthoDB" id="561288at2"/>
<dbReference type="AlphaFoldDB" id="A0A2T1G903"/>
<evidence type="ECO:0000256" key="1">
    <source>
        <dbReference type="SAM" id="MobiDB-lite"/>
    </source>
</evidence>
<accession>A0A2T1G903</accession>
<feature type="compositionally biased region" description="Pro residues" evidence="1">
    <location>
        <begin position="397"/>
        <end position="406"/>
    </location>
</feature>
<gene>
    <name evidence="2" type="ORF">C7B77_19345</name>
</gene>